<proteinExistence type="predicted"/>
<evidence type="ECO:0000313" key="2">
    <source>
        <dbReference type="EMBL" id="NNG36874.1"/>
    </source>
</evidence>
<keyword evidence="3" id="KW-1185">Reference proteome</keyword>
<dbReference type="RefSeq" id="WP_171200555.1">
    <property type="nucleotide sequence ID" value="NZ_JABEND010000008.1"/>
</dbReference>
<evidence type="ECO:0000256" key="1">
    <source>
        <dbReference type="SAM" id="MobiDB-lite"/>
    </source>
</evidence>
<reference evidence="2 3" key="1">
    <citation type="submission" date="2020-05" db="EMBL/GenBank/DDBJ databases">
        <title>Nakamurella sp. DB0629 isolated from air conditioner.</title>
        <authorList>
            <person name="Kim D.H."/>
            <person name="Kim D.-U."/>
        </authorList>
    </citation>
    <scope>NUCLEOTIDE SEQUENCE [LARGE SCALE GENOMIC DNA]</scope>
    <source>
        <strain evidence="2 3">DB0629</strain>
    </source>
</reference>
<dbReference type="EMBL" id="JABEND010000008">
    <property type="protein sequence ID" value="NNG36874.1"/>
    <property type="molecule type" value="Genomic_DNA"/>
</dbReference>
<comment type="caution">
    <text evidence="2">The sequence shown here is derived from an EMBL/GenBank/DDBJ whole genome shotgun (WGS) entry which is preliminary data.</text>
</comment>
<name>A0A849A7C7_9ACTN</name>
<feature type="region of interest" description="Disordered" evidence="1">
    <location>
        <begin position="1"/>
        <end position="21"/>
    </location>
</feature>
<evidence type="ECO:0000313" key="3">
    <source>
        <dbReference type="Proteomes" id="UP000562984"/>
    </source>
</evidence>
<accession>A0A849A7C7</accession>
<dbReference type="Proteomes" id="UP000562984">
    <property type="component" value="Unassembled WGS sequence"/>
</dbReference>
<sequence length="49" mass="4989">MRALKPWAQGQQAHKGNIPLGTEVSVLSGPAAVTSRQHPAGHGGVAATF</sequence>
<organism evidence="2 3">
    <name type="scientific">Nakamurella aerolata</name>
    <dbReference type="NCBI Taxonomy" id="1656892"/>
    <lineage>
        <taxon>Bacteria</taxon>
        <taxon>Bacillati</taxon>
        <taxon>Actinomycetota</taxon>
        <taxon>Actinomycetes</taxon>
        <taxon>Nakamurellales</taxon>
        <taxon>Nakamurellaceae</taxon>
        <taxon>Nakamurella</taxon>
    </lineage>
</organism>
<protein>
    <submittedName>
        <fullName evidence="2">Uncharacterized protein</fullName>
    </submittedName>
</protein>
<dbReference type="AlphaFoldDB" id="A0A849A7C7"/>
<gene>
    <name evidence="2" type="ORF">HKD39_14375</name>
</gene>